<accession>A0ABP8JFZ2</accession>
<keyword evidence="3" id="KW-1185">Reference proteome</keyword>
<dbReference type="Proteomes" id="UP001500642">
    <property type="component" value="Unassembled WGS sequence"/>
</dbReference>
<protein>
    <submittedName>
        <fullName evidence="2">Uncharacterized protein</fullName>
    </submittedName>
</protein>
<keyword evidence="1" id="KW-1133">Transmembrane helix</keyword>
<keyword evidence="1" id="KW-0472">Membrane</keyword>
<keyword evidence="1" id="KW-0812">Transmembrane</keyword>
<name>A0ABP8JFZ2_9MICO</name>
<evidence type="ECO:0000313" key="3">
    <source>
        <dbReference type="Proteomes" id="UP001500642"/>
    </source>
</evidence>
<gene>
    <name evidence="2" type="ORF">GCM10023167_16410</name>
</gene>
<evidence type="ECO:0000256" key="1">
    <source>
        <dbReference type="SAM" id="Phobius"/>
    </source>
</evidence>
<comment type="caution">
    <text evidence="2">The sequence shown here is derived from an EMBL/GenBank/DDBJ whole genome shotgun (WGS) entry which is preliminary data.</text>
</comment>
<sequence length="52" mass="5877">MTTSILLAQAEEAHHTVVDLPMHPIFFGLIAFAALMLLMFITMSWKGISHRH</sequence>
<feature type="transmembrane region" description="Helical" evidence="1">
    <location>
        <begin position="25"/>
        <end position="45"/>
    </location>
</feature>
<organism evidence="2 3">
    <name type="scientific">Brevibacterium pityocampae</name>
    <dbReference type="NCBI Taxonomy" id="506594"/>
    <lineage>
        <taxon>Bacteria</taxon>
        <taxon>Bacillati</taxon>
        <taxon>Actinomycetota</taxon>
        <taxon>Actinomycetes</taxon>
        <taxon>Micrococcales</taxon>
        <taxon>Brevibacteriaceae</taxon>
        <taxon>Brevibacterium</taxon>
    </lineage>
</organism>
<proteinExistence type="predicted"/>
<dbReference type="EMBL" id="BAABGL010000010">
    <property type="protein sequence ID" value="GAA4390153.1"/>
    <property type="molecule type" value="Genomic_DNA"/>
</dbReference>
<dbReference type="RefSeq" id="WP_247619137.1">
    <property type="nucleotide sequence ID" value="NZ_BAABGL010000010.1"/>
</dbReference>
<reference evidence="3" key="1">
    <citation type="journal article" date="2019" name="Int. J. Syst. Evol. Microbiol.">
        <title>The Global Catalogue of Microorganisms (GCM) 10K type strain sequencing project: providing services to taxonomists for standard genome sequencing and annotation.</title>
        <authorList>
            <consortium name="The Broad Institute Genomics Platform"/>
            <consortium name="The Broad Institute Genome Sequencing Center for Infectious Disease"/>
            <person name="Wu L."/>
            <person name="Ma J."/>
        </authorList>
    </citation>
    <scope>NUCLEOTIDE SEQUENCE [LARGE SCALE GENOMIC DNA]</scope>
    <source>
        <strain evidence="3">JCM 17808</strain>
    </source>
</reference>
<evidence type="ECO:0000313" key="2">
    <source>
        <dbReference type="EMBL" id="GAA4390153.1"/>
    </source>
</evidence>